<feature type="transmembrane region" description="Helical" evidence="1">
    <location>
        <begin position="158"/>
        <end position="187"/>
    </location>
</feature>
<name>A0A927K4C2_9ACTN</name>
<keyword evidence="1" id="KW-0472">Membrane</keyword>
<evidence type="ECO:0000313" key="2">
    <source>
        <dbReference type="EMBL" id="MBD8869872.1"/>
    </source>
</evidence>
<feature type="transmembrane region" description="Helical" evidence="1">
    <location>
        <begin position="300"/>
        <end position="319"/>
    </location>
</feature>
<dbReference type="EMBL" id="JACYXZ010000002">
    <property type="protein sequence ID" value="MBD8869872.1"/>
    <property type="molecule type" value="Genomic_DNA"/>
</dbReference>
<gene>
    <name evidence="2" type="ORF">IE331_09570</name>
</gene>
<dbReference type="PANTHER" id="PTHR37305:SF1">
    <property type="entry name" value="MEMBRANE PROTEIN"/>
    <property type="match status" value="1"/>
</dbReference>
<reference evidence="2" key="1">
    <citation type="submission" date="2020-09" db="EMBL/GenBank/DDBJ databases">
        <title>Nocardioides sp. strain MJB4 16S ribosomal RNA gene Genome sequencing and assembly.</title>
        <authorList>
            <person name="Kim I."/>
        </authorList>
    </citation>
    <scope>NUCLEOTIDE SEQUENCE</scope>
    <source>
        <strain evidence="2">MJB4</strain>
    </source>
</reference>
<dbReference type="PANTHER" id="PTHR37305">
    <property type="entry name" value="INTEGRAL MEMBRANE PROTEIN-RELATED"/>
    <property type="match status" value="1"/>
</dbReference>
<accession>A0A927K4C2</accession>
<feature type="transmembrane region" description="Helical" evidence="1">
    <location>
        <begin position="116"/>
        <end position="137"/>
    </location>
</feature>
<keyword evidence="1" id="KW-0812">Transmembrane</keyword>
<evidence type="ECO:0000256" key="1">
    <source>
        <dbReference type="SAM" id="Phobius"/>
    </source>
</evidence>
<organism evidence="2 3">
    <name type="scientific">Nocardioides donggukensis</name>
    <dbReference type="NCBI Taxonomy" id="2774019"/>
    <lineage>
        <taxon>Bacteria</taxon>
        <taxon>Bacillati</taxon>
        <taxon>Actinomycetota</taxon>
        <taxon>Actinomycetes</taxon>
        <taxon>Propionibacteriales</taxon>
        <taxon>Nocardioidaceae</taxon>
        <taxon>Nocardioides</taxon>
    </lineage>
</organism>
<evidence type="ECO:0000313" key="3">
    <source>
        <dbReference type="Proteomes" id="UP000616839"/>
    </source>
</evidence>
<dbReference type="RefSeq" id="WP_192142845.1">
    <property type="nucleotide sequence ID" value="NZ_JACYXZ010000002.1"/>
</dbReference>
<proteinExistence type="predicted"/>
<dbReference type="Proteomes" id="UP000616839">
    <property type="component" value="Unassembled WGS sequence"/>
</dbReference>
<comment type="caution">
    <text evidence="2">The sequence shown here is derived from an EMBL/GenBank/DDBJ whole genome shotgun (WGS) entry which is preliminary data.</text>
</comment>
<feature type="transmembrane region" description="Helical" evidence="1">
    <location>
        <begin position="232"/>
        <end position="253"/>
    </location>
</feature>
<sequence length="325" mass="35292">MRLLRVELTRLRWRRAVVVLLAGCLLLPAVLWAGLAWNTRPFSEADVREAQAQLDQELAQPYIDREIRRCTRNPQDYGLQDAPDVEEACGVALGPQLDWFLYRPQLDVAEQERGTGLGVVTVLVALVLLLGTTFAGHDWNSGSMSNQLLFEPRRLRLWVAKAAAVLLTGLVVGALVLAAFWAGVWLLAESRDVQGTAAAWASIRGSVLRAVPLVALAGVGGYALTMFFRSTVATLGVMFAVTVAGNLLVAALLGDGSSRWLLPVNVAAYLFDGVEYYDPGRCTNPVVECDPTSMLSLTAGGTYLLVLLVAAVVLSVWSFRRRDVP</sequence>
<protein>
    <submittedName>
        <fullName evidence="2">ABC transporter permease subunit</fullName>
    </submittedName>
</protein>
<feature type="transmembrane region" description="Helical" evidence="1">
    <location>
        <begin position="207"/>
        <end position="225"/>
    </location>
</feature>
<dbReference type="AlphaFoldDB" id="A0A927K4C2"/>
<keyword evidence="3" id="KW-1185">Reference proteome</keyword>
<keyword evidence="1" id="KW-1133">Transmembrane helix</keyword>